<reference evidence="1" key="2">
    <citation type="submission" date="2022-01" db="EMBL/GenBank/DDBJ databases">
        <authorList>
            <person name="Yamashiro T."/>
            <person name="Shiraishi A."/>
            <person name="Satake H."/>
            <person name="Nakayama K."/>
        </authorList>
    </citation>
    <scope>NUCLEOTIDE SEQUENCE</scope>
</reference>
<comment type="caution">
    <text evidence="1">The sequence shown here is derived from an EMBL/GenBank/DDBJ whole genome shotgun (WGS) entry which is preliminary data.</text>
</comment>
<evidence type="ECO:0000313" key="1">
    <source>
        <dbReference type="EMBL" id="GJS67352.1"/>
    </source>
</evidence>
<reference evidence="1" key="1">
    <citation type="journal article" date="2022" name="Int. J. Mol. Sci.">
        <title>Draft Genome of Tanacetum Coccineum: Genomic Comparison of Closely Related Tanacetum-Family Plants.</title>
        <authorList>
            <person name="Yamashiro T."/>
            <person name="Shiraishi A."/>
            <person name="Nakayama K."/>
            <person name="Satake H."/>
        </authorList>
    </citation>
    <scope>NUCLEOTIDE SEQUENCE</scope>
</reference>
<keyword evidence="2" id="KW-1185">Reference proteome</keyword>
<dbReference type="Proteomes" id="UP001151760">
    <property type="component" value="Unassembled WGS sequence"/>
</dbReference>
<gene>
    <name evidence="1" type="ORF">Tco_0681916</name>
</gene>
<evidence type="ECO:0000313" key="2">
    <source>
        <dbReference type="Proteomes" id="UP001151760"/>
    </source>
</evidence>
<sequence length="256" mass="30159">MVEKIEVWEVGLMICLDQGLRRSVCMSNLNYVEKKMNSEYVVENVLKIYGRYWLEMLGTQRYIEYTRCRLRKKYMVLPLGDQRHEWLRFDAQGYTKKEKQEFETQLAKIYYWKIHRVDVLNFARLGEINEEVRELLGIHGSLVREVILEFLSTLGFKEDILDLDIADTFQEPLRRLRHRLIAFTISGSGQSPEKVTTTNLFFLRSINERTVVNVPYLLAQYLFRYAWGRKAGAQISGGHFIAQLGIHFGVIIKQSH</sequence>
<accession>A0ABQ4XPQ2</accession>
<proteinExistence type="predicted"/>
<name>A0ABQ4XPQ2_9ASTR</name>
<protein>
    <submittedName>
        <fullName evidence="1">Uncharacterized protein</fullName>
    </submittedName>
</protein>
<dbReference type="EMBL" id="BQNB010009711">
    <property type="protein sequence ID" value="GJS67352.1"/>
    <property type="molecule type" value="Genomic_DNA"/>
</dbReference>
<organism evidence="1 2">
    <name type="scientific">Tanacetum coccineum</name>
    <dbReference type="NCBI Taxonomy" id="301880"/>
    <lineage>
        <taxon>Eukaryota</taxon>
        <taxon>Viridiplantae</taxon>
        <taxon>Streptophyta</taxon>
        <taxon>Embryophyta</taxon>
        <taxon>Tracheophyta</taxon>
        <taxon>Spermatophyta</taxon>
        <taxon>Magnoliopsida</taxon>
        <taxon>eudicotyledons</taxon>
        <taxon>Gunneridae</taxon>
        <taxon>Pentapetalae</taxon>
        <taxon>asterids</taxon>
        <taxon>campanulids</taxon>
        <taxon>Asterales</taxon>
        <taxon>Asteraceae</taxon>
        <taxon>Asteroideae</taxon>
        <taxon>Anthemideae</taxon>
        <taxon>Anthemidinae</taxon>
        <taxon>Tanacetum</taxon>
    </lineage>
</organism>